<name>A0ABW9EGH1_9BURK</name>
<organism evidence="1 2">
    <name type="scientific">Paraburkholderia strydomiana</name>
    <dbReference type="NCBI Taxonomy" id="1245417"/>
    <lineage>
        <taxon>Bacteria</taxon>
        <taxon>Pseudomonadati</taxon>
        <taxon>Pseudomonadota</taxon>
        <taxon>Betaproteobacteria</taxon>
        <taxon>Burkholderiales</taxon>
        <taxon>Burkholderiaceae</taxon>
        <taxon>Paraburkholderia</taxon>
    </lineage>
</organism>
<dbReference type="Proteomes" id="UP001629392">
    <property type="component" value="Unassembled WGS sequence"/>
</dbReference>
<evidence type="ECO:0000313" key="2">
    <source>
        <dbReference type="Proteomes" id="UP001629392"/>
    </source>
</evidence>
<proteinExistence type="predicted"/>
<comment type="caution">
    <text evidence="1">The sequence shown here is derived from an EMBL/GenBank/DDBJ whole genome shotgun (WGS) entry which is preliminary data.</text>
</comment>
<reference evidence="1 2" key="1">
    <citation type="journal article" date="2024" name="Chem. Sci.">
        <title>Discovery of megapolipeptins by genome mining of a Burkholderiales bacteria collection.</title>
        <authorList>
            <person name="Paulo B.S."/>
            <person name="Recchia M.J.J."/>
            <person name="Lee S."/>
            <person name="Fergusson C.H."/>
            <person name="Romanowski S.B."/>
            <person name="Hernandez A."/>
            <person name="Krull N."/>
            <person name="Liu D.Y."/>
            <person name="Cavanagh H."/>
            <person name="Bos A."/>
            <person name="Gray C.A."/>
            <person name="Murphy B.T."/>
            <person name="Linington R.G."/>
            <person name="Eustaquio A.S."/>
        </authorList>
    </citation>
    <scope>NUCLEOTIDE SEQUENCE [LARGE SCALE GENOMIC DNA]</scope>
    <source>
        <strain evidence="1 2">RL17-350-BIC-E</strain>
    </source>
</reference>
<dbReference type="EMBL" id="JAQQCL010000012">
    <property type="protein sequence ID" value="MFM0718130.1"/>
    <property type="molecule type" value="Genomic_DNA"/>
</dbReference>
<keyword evidence="2" id="KW-1185">Reference proteome</keyword>
<dbReference type="RefSeq" id="WP_408148494.1">
    <property type="nucleotide sequence ID" value="NZ_JAQQCJ010000032.1"/>
</dbReference>
<evidence type="ECO:0000313" key="1">
    <source>
        <dbReference type="EMBL" id="MFM0718130.1"/>
    </source>
</evidence>
<sequence length="76" mass="8676">MIDGYLRSLEIAESLYWQARWVARRRITPKYDRHGDLFKLWCVLRGVFKHATGKKVIVASPCAGIQLEAIIGSGKM</sequence>
<gene>
    <name evidence="1" type="ORF">PQQ73_17510</name>
</gene>
<accession>A0ABW9EGH1</accession>
<protein>
    <submittedName>
        <fullName evidence="1">Uncharacterized protein</fullName>
    </submittedName>
</protein>